<name>A0A2A4FX32_9SPHN</name>
<keyword evidence="4" id="KW-1185">Reference proteome</keyword>
<evidence type="ECO:0000256" key="1">
    <source>
        <dbReference type="SAM" id="Phobius"/>
    </source>
</evidence>
<sequence>MPGARLTEDVYAELVCSLFETLVPTIIMAISFLLVGCWIVSQRPDPLLFLFFMLASVAAMWRIALLLFYRHEVQAKGFGAVRAGQLERRFALPYFAFALFFGLFAARGFFVGANEHRLLIVGLIFGYGAGVAAGISLRPWIGIPSALIAIVPMIVASFLVPQRWSTGLLTLAFLLGGIENMLRRYQAASRQFAMQRLLATIGRRDELTGLSNTVRLRERFAEITASTPRAETIAVHVLILDGIEAVNESHGYPAGDAVLQAAGERLDRLMVGRRLAARLGGVIFAVVQPELLQPRRAEELAGEMVAAVSRPYTVGRAEFVIRAHVGYAIDVQQGADLDSLLKKAEEAAHRARQDSRDIVEHSRPTWAMDSLARGGPRFA</sequence>
<dbReference type="RefSeq" id="WP_066962037.1">
    <property type="nucleotide sequence ID" value="NZ_CP023449.1"/>
</dbReference>
<feature type="transmembrane region" description="Helical" evidence="1">
    <location>
        <begin position="47"/>
        <end position="69"/>
    </location>
</feature>
<dbReference type="InterPro" id="IPR052155">
    <property type="entry name" value="Biofilm_reg_signaling"/>
</dbReference>
<feature type="transmembrane region" description="Helical" evidence="1">
    <location>
        <begin position="116"/>
        <end position="133"/>
    </location>
</feature>
<dbReference type="InterPro" id="IPR043128">
    <property type="entry name" value="Rev_trsase/Diguanyl_cyclase"/>
</dbReference>
<comment type="caution">
    <text evidence="3">The sequence shown here is derived from an EMBL/GenBank/DDBJ whole genome shotgun (WGS) entry which is preliminary data.</text>
</comment>
<evidence type="ECO:0000313" key="3">
    <source>
        <dbReference type="EMBL" id="PCE43009.1"/>
    </source>
</evidence>
<dbReference type="EMBL" id="NWUF01000005">
    <property type="protein sequence ID" value="PCE43009.1"/>
    <property type="molecule type" value="Genomic_DNA"/>
</dbReference>
<dbReference type="Gene3D" id="3.30.70.270">
    <property type="match status" value="1"/>
</dbReference>
<dbReference type="PANTHER" id="PTHR44757">
    <property type="entry name" value="DIGUANYLATE CYCLASE DGCP"/>
    <property type="match status" value="1"/>
</dbReference>
<dbReference type="SMART" id="SM00267">
    <property type="entry name" value="GGDEF"/>
    <property type="match status" value="1"/>
</dbReference>
<dbReference type="InterPro" id="IPR029787">
    <property type="entry name" value="Nucleotide_cyclase"/>
</dbReference>
<feature type="transmembrane region" description="Helical" evidence="1">
    <location>
        <begin position="21"/>
        <end position="41"/>
    </location>
</feature>
<dbReference type="CDD" id="cd01949">
    <property type="entry name" value="GGDEF"/>
    <property type="match status" value="1"/>
</dbReference>
<reference evidence="3 4" key="1">
    <citation type="submission" date="2017-09" db="EMBL/GenBank/DDBJ databases">
        <title>The Catabolism of 3,6-Dichlorosalicylic acid is Initiated by the Cytochrome P450 Monooxygenase DsmABC in Rhizorhabdus dicambivorans Ndbn-20.</title>
        <authorList>
            <person name="Na L."/>
        </authorList>
    </citation>
    <scope>NUCLEOTIDE SEQUENCE [LARGE SCALE GENOMIC DNA]</scope>
    <source>
        <strain evidence="3 4">Ndbn-20m</strain>
    </source>
</reference>
<dbReference type="InterPro" id="IPR000160">
    <property type="entry name" value="GGDEF_dom"/>
</dbReference>
<dbReference type="NCBIfam" id="TIGR00254">
    <property type="entry name" value="GGDEF"/>
    <property type="match status" value="1"/>
</dbReference>
<dbReference type="OrthoDB" id="9812260at2"/>
<feature type="domain" description="GGDEF" evidence="2">
    <location>
        <begin position="231"/>
        <end position="364"/>
    </location>
</feature>
<dbReference type="KEGG" id="rdi:CMV14_17020"/>
<dbReference type="Proteomes" id="UP000218934">
    <property type="component" value="Unassembled WGS sequence"/>
</dbReference>
<dbReference type="Pfam" id="PF00990">
    <property type="entry name" value="GGDEF"/>
    <property type="match status" value="1"/>
</dbReference>
<feature type="transmembrane region" description="Helical" evidence="1">
    <location>
        <begin position="90"/>
        <end position="110"/>
    </location>
</feature>
<keyword evidence="1" id="KW-0812">Transmembrane</keyword>
<dbReference type="PROSITE" id="PS50887">
    <property type="entry name" value="GGDEF"/>
    <property type="match status" value="1"/>
</dbReference>
<keyword evidence="1" id="KW-1133">Transmembrane helix</keyword>
<protein>
    <submittedName>
        <fullName evidence="3">GGDEF domain-containing protein</fullName>
    </submittedName>
</protein>
<evidence type="ECO:0000313" key="4">
    <source>
        <dbReference type="Proteomes" id="UP000218934"/>
    </source>
</evidence>
<proteinExistence type="predicted"/>
<dbReference type="AlphaFoldDB" id="A0A2A4FX32"/>
<dbReference type="PANTHER" id="PTHR44757:SF2">
    <property type="entry name" value="BIOFILM ARCHITECTURE MAINTENANCE PROTEIN MBAA"/>
    <property type="match status" value="1"/>
</dbReference>
<accession>A0A2A4FX32</accession>
<evidence type="ECO:0000259" key="2">
    <source>
        <dbReference type="PROSITE" id="PS50887"/>
    </source>
</evidence>
<keyword evidence="1" id="KW-0472">Membrane</keyword>
<feature type="transmembrane region" description="Helical" evidence="1">
    <location>
        <begin position="140"/>
        <end position="158"/>
    </location>
</feature>
<organism evidence="3 4">
    <name type="scientific">Rhizorhabdus dicambivorans</name>
    <dbReference type="NCBI Taxonomy" id="1850238"/>
    <lineage>
        <taxon>Bacteria</taxon>
        <taxon>Pseudomonadati</taxon>
        <taxon>Pseudomonadota</taxon>
        <taxon>Alphaproteobacteria</taxon>
        <taxon>Sphingomonadales</taxon>
        <taxon>Sphingomonadaceae</taxon>
        <taxon>Rhizorhabdus</taxon>
    </lineage>
</organism>
<dbReference type="SUPFAM" id="SSF55073">
    <property type="entry name" value="Nucleotide cyclase"/>
    <property type="match status" value="1"/>
</dbReference>
<gene>
    <name evidence="3" type="ORF">COO09_06805</name>
</gene>